<dbReference type="AlphaFoldDB" id="A0AAJ0XBZ4"/>
<evidence type="ECO:0000313" key="2">
    <source>
        <dbReference type="EMBL" id="MBK1706670.1"/>
    </source>
</evidence>
<comment type="caution">
    <text evidence="2">The sequence shown here is derived from an EMBL/GenBank/DDBJ whole genome shotgun (WGS) entry which is preliminary data.</text>
</comment>
<accession>A0AAJ0XBZ4</accession>
<dbReference type="RefSeq" id="WP_200348134.1">
    <property type="nucleotide sequence ID" value="NZ_NRSJ01000047.1"/>
</dbReference>
<reference evidence="2" key="1">
    <citation type="submission" date="2017-08" db="EMBL/GenBank/DDBJ databases">
        <authorList>
            <person name="Imhoff J.F."/>
            <person name="Rahn T."/>
            <person name="Kuenzel S."/>
            <person name="Neulinger S.C."/>
        </authorList>
    </citation>
    <scope>NUCLEOTIDE SEQUENCE</scope>
    <source>
        <strain evidence="2">DSM 11080</strain>
    </source>
</reference>
<dbReference type="InterPro" id="IPR013321">
    <property type="entry name" value="Arc_rbn_hlx_hlx"/>
</dbReference>
<evidence type="ECO:0000313" key="3">
    <source>
        <dbReference type="Proteomes" id="UP001296776"/>
    </source>
</evidence>
<dbReference type="EMBL" id="NRSJ01000047">
    <property type="protein sequence ID" value="MBK1706670.1"/>
    <property type="molecule type" value="Genomic_DNA"/>
</dbReference>
<organism evidence="2 3">
    <name type="scientific">Halochromatium glycolicum</name>
    <dbReference type="NCBI Taxonomy" id="85075"/>
    <lineage>
        <taxon>Bacteria</taxon>
        <taxon>Pseudomonadati</taxon>
        <taxon>Pseudomonadota</taxon>
        <taxon>Gammaproteobacteria</taxon>
        <taxon>Chromatiales</taxon>
        <taxon>Chromatiaceae</taxon>
        <taxon>Halochromatium</taxon>
    </lineage>
</organism>
<dbReference type="InterPro" id="IPR053853">
    <property type="entry name" value="FitA-like_RHH"/>
</dbReference>
<name>A0AAJ0XBZ4_9GAMM</name>
<evidence type="ECO:0000259" key="1">
    <source>
        <dbReference type="Pfam" id="PF22513"/>
    </source>
</evidence>
<sequence>MGTLTIRNVDDVIKTNLRRRAAEHGHSMEEEVRSILRRELMAPTADSGLGSRLVSRFRDVTEDLSLPERSLPRTPIHWDGSS</sequence>
<reference evidence="2" key="2">
    <citation type="journal article" date="2020" name="Microorganisms">
        <title>Osmotic Adaptation and Compatible Solute Biosynthesis of Phototrophic Bacteria as Revealed from Genome Analyses.</title>
        <authorList>
            <person name="Imhoff J.F."/>
            <person name="Rahn T."/>
            <person name="Kunzel S."/>
            <person name="Keller A."/>
            <person name="Neulinger S.C."/>
        </authorList>
    </citation>
    <scope>NUCLEOTIDE SEQUENCE</scope>
    <source>
        <strain evidence="2">DSM 11080</strain>
    </source>
</reference>
<feature type="domain" description="Antitoxin FitA-like ribbon-helix-helix" evidence="1">
    <location>
        <begin position="3"/>
        <end position="39"/>
    </location>
</feature>
<gene>
    <name evidence="2" type="ORF">CKO40_19500</name>
</gene>
<dbReference type="GO" id="GO:0006355">
    <property type="term" value="P:regulation of DNA-templated transcription"/>
    <property type="evidence" value="ECO:0007669"/>
    <property type="project" value="InterPro"/>
</dbReference>
<dbReference type="SUPFAM" id="SSF47598">
    <property type="entry name" value="Ribbon-helix-helix"/>
    <property type="match status" value="1"/>
</dbReference>
<keyword evidence="3" id="KW-1185">Reference proteome</keyword>
<protein>
    <submittedName>
        <fullName evidence="2">Plasmid stabilization protein</fullName>
    </submittedName>
</protein>
<dbReference type="InterPro" id="IPR010985">
    <property type="entry name" value="Ribbon_hlx_hlx"/>
</dbReference>
<dbReference type="Pfam" id="PF22513">
    <property type="entry name" value="FitA-like_RHH"/>
    <property type="match status" value="1"/>
</dbReference>
<proteinExistence type="predicted"/>
<dbReference type="Proteomes" id="UP001296776">
    <property type="component" value="Unassembled WGS sequence"/>
</dbReference>
<dbReference type="Gene3D" id="1.10.1220.10">
    <property type="entry name" value="Met repressor-like"/>
    <property type="match status" value="1"/>
</dbReference>